<accession>A0A3E1R8E7</accession>
<dbReference type="Gene3D" id="3.40.50.720">
    <property type="entry name" value="NAD(P)-binding Rossmann-like Domain"/>
    <property type="match status" value="1"/>
</dbReference>
<dbReference type="InterPro" id="IPR036291">
    <property type="entry name" value="NAD(P)-bd_dom_sf"/>
</dbReference>
<evidence type="ECO:0000259" key="1">
    <source>
        <dbReference type="Pfam" id="PF13460"/>
    </source>
</evidence>
<evidence type="ECO:0000313" key="2">
    <source>
        <dbReference type="EMBL" id="RFO95648.1"/>
    </source>
</evidence>
<comment type="caution">
    <text evidence="2">The sequence shown here is derived from an EMBL/GenBank/DDBJ whole genome shotgun (WGS) entry which is preliminary data.</text>
</comment>
<keyword evidence="3" id="KW-1185">Reference proteome</keyword>
<dbReference type="Gene3D" id="3.90.25.10">
    <property type="entry name" value="UDP-galactose 4-epimerase, domain 1"/>
    <property type="match status" value="1"/>
</dbReference>
<dbReference type="AlphaFoldDB" id="A0A3E1R8E7"/>
<reference evidence="2 3" key="1">
    <citation type="submission" date="2018-05" db="EMBL/GenBank/DDBJ databases">
        <title>Rhodoferax soyangensis sp.nov., isolated from an oligotrophic freshwater lake.</title>
        <authorList>
            <person name="Park M."/>
        </authorList>
    </citation>
    <scope>NUCLEOTIDE SEQUENCE [LARGE SCALE GENOMIC DNA]</scope>
    <source>
        <strain evidence="2 3">IMCC26218</strain>
    </source>
</reference>
<feature type="domain" description="NAD(P)-binding" evidence="1">
    <location>
        <begin position="71"/>
        <end position="238"/>
    </location>
</feature>
<dbReference type="EMBL" id="QFZK01000014">
    <property type="protein sequence ID" value="RFO95648.1"/>
    <property type="molecule type" value="Genomic_DNA"/>
</dbReference>
<gene>
    <name evidence="2" type="ORF">DIC66_17480</name>
</gene>
<dbReference type="Pfam" id="PF13460">
    <property type="entry name" value="NAD_binding_10"/>
    <property type="match status" value="1"/>
</dbReference>
<dbReference type="InterPro" id="IPR051604">
    <property type="entry name" value="Ergot_Alk_Oxidoreductase"/>
</dbReference>
<dbReference type="SUPFAM" id="SSF51735">
    <property type="entry name" value="NAD(P)-binding Rossmann-fold domains"/>
    <property type="match status" value="1"/>
</dbReference>
<dbReference type="InterPro" id="IPR016040">
    <property type="entry name" value="NAD(P)-bd_dom"/>
</dbReference>
<sequence length="344" mass="37309">MWRRSSSLRRSPACWKRSLKRSMKASRRKEVRTIGHEKWIYVHFKYGIAGASSSHHQLSKDNPMAKTLVIGANGTVGSELVRLLTERGHAVLKATSKPVTDAAREVHLNLATGEGLAQAFAGVEQAFLLCPPGFAQQDLLLVPAIDAAKASGVKKVVLMTAMGANADEAAPMRKAEVHLLNAGLTYNIIRPNWFMQNFNTFWIQGILEHGKIFLPVGTAKGSFIDARDIAAVAAQLLSSNTLDNQEFDLTGSVAYDHDAVAQVLSQETGRSIGYQDIPAEAMLSGLVQAGVPAAYADFLVLILGYFKAGYSERTTDAVQTILGRAPKTLAQYAHDYRAAWASAK</sequence>
<dbReference type="PANTHER" id="PTHR43162">
    <property type="match status" value="1"/>
</dbReference>
<evidence type="ECO:0000313" key="3">
    <source>
        <dbReference type="Proteomes" id="UP000260665"/>
    </source>
</evidence>
<proteinExistence type="predicted"/>
<organism evidence="2 3">
    <name type="scientific">Rhodoferax lacus</name>
    <dbReference type="NCBI Taxonomy" id="2184758"/>
    <lineage>
        <taxon>Bacteria</taxon>
        <taxon>Pseudomonadati</taxon>
        <taxon>Pseudomonadota</taxon>
        <taxon>Betaproteobacteria</taxon>
        <taxon>Burkholderiales</taxon>
        <taxon>Comamonadaceae</taxon>
        <taxon>Rhodoferax</taxon>
    </lineage>
</organism>
<dbReference type="Proteomes" id="UP000260665">
    <property type="component" value="Unassembled WGS sequence"/>
</dbReference>
<protein>
    <submittedName>
        <fullName evidence="2">Nucleoside-diphosphate sugar epimerase</fullName>
    </submittedName>
</protein>
<dbReference type="PANTHER" id="PTHR43162:SF1">
    <property type="entry name" value="PRESTALK A DIFFERENTIATION PROTEIN A"/>
    <property type="match status" value="1"/>
</dbReference>
<name>A0A3E1R8E7_9BURK</name>